<dbReference type="GO" id="GO:0006629">
    <property type="term" value="P:lipid metabolic process"/>
    <property type="evidence" value="ECO:0007669"/>
    <property type="project" value="InterPro"/>
</dbReference>
<dbReference type="InterPro" id="IPR017946">
    <property type="entry name" value="PLC-like_Pdiesterase_TIM-brl"/>
</dbReference>
<dbReference type="InterPro" id="IPR030395">
    <property type="entry name" value="GP_PDE_dom"/>
</dbReference>
<name>A0A2C8F5J3_9BACT</name>
<dbReference type="PROSITE" id="PS51704">
    <property type="entry name" value="GP_PDE"/>
    <property type="match status" value="1"/>
</dbReference>
<feature type="domain" description="GP-PDE" evidence="1">
    <location>
        <begin position="1"/>
        <end position="251"/>
    </location>
</feature>
<dbReference type="SUPFAM" id="SSF51695">
    <property type="entry name" value="PLC-like phosphodiesterases"/>
    <property type="match status" value="1"/>
</dbReference>
<keyword evidence="3" id="KW-1185">Reference proteome</keyword>
<evidence type="ECO:0000313" key="2">
    <source>
        <dbReference type="EMBL" id="SOB57989.1"/>
    </source>
</evidence>
<dbReference type="AlphaFoldDB" id="A0A2C8F5J3"/>
<proteinExistence type="predicted"/>
<reference evidence="3" key="1">
    <citation type="submission" date="2017-09" db="EMBL/GenBank/DDBJ databases">
        <authorList>
            <person name="Regsiter A."/>
            <person name="William W."/>
        </authorList>
    </citation>
    <scope>NUCLEOTIDE SEQUENCE [LARGE SCALE GENOMIC DNA]</scope>
    <source>
        <strain evidence="3">500-1</strain>
    </source>
</reference>
<gene>
    <name evidence="2" type="ORF">DPRO_1104</name>
</gene>
<dbReference type="EMBL" id="LT907975">
    <property type="protein sequence ID" value="SOB57989.1"/>
    <property type="molecule type" value="Genomic_DNA"/>
</dbReference>
<dbReference type="EC" id="3.1.4.46" evidence="2"/>
<dbReference type="GO" id="GO:0008889">
    <property type="term" value="F:glycerophosphodiester phosphodiesterase activity"/>
    <property type="evidence" value="ECO:0007669"/>
    <property type="project" value="UniProtKB-EC"/>
</dbReference>
<dbReference type="Gene3D" id="3.20.20.190">
    <property type="entry name" value="Phosphatidylinositol (PI) phosphodiesterase"/>
    <property type="match status" value="1"/>
</dbReference>
<dbReference type="KEGG" id="pprf:DPRO_1104"/>
<dbReference type="PANTHER" id="PTHR46211:SF14">
    <property type="entry name" value="GLYCEROPHOSPHODIESTER PHOSPHODIESTERASE"/>
    <property type="match status" value="1"/>
</dbReference>
<protein>
    <submittedName>
        <fullName evidence="2">Putative Glycerophosphoryl diester phosphodiesterase family protein</fullName>
        <ecNumber evidence="2">3.1.4.46</ecNumber>
    </submittedName>
</protein>
<accession>A0A2C8F5J3</accession>
<organism evidence="2 3">
    <name type="scientific">Pseudodesulfovibrio profundus</name>
    <dbReference type="NCBI Taxonomy" id="57320"/>
    <lineage>
        <taxon>Bacteria</taxon>
        <taxon>Pseudomonadati</taxon>
        <taxon>Thermodesulfobacteriota</taxon>
        <taxon>Desulfovibrionia</taxon>
        <taxon>Desulfovibrionales</taxon>
        <taxon>Desulfovibrionaceae</taxon>
    </lineage>
</organism>
<dbReference type="PANTHER" id="PTHR46211">
    <property type="entry name" value="GLYCEROPHOSPHORYL DIESTER PHOSPHODIESTERASE"/>
    <property type="match status" value="1"/>
</dbReference>
<dbReference type="Pfam" id="PF03009">
    <property type="entry name" value="GDPD"/>
    <property type="match status" value="1"/>
</dbReference>
<dbReference type="Proteomes" id="UP000219215">
    <property type="component" value="Chromosome DPRO"/>
</dbReference>
<keyword evidence="2" id="KW-0378">Hydrolase</keyword>
<sequence length="253" mass="28523">MLAAQRGLEFGADYWELDVHKVADGTLVVFHDDVLDRTTDISTHPDFSDRRSRRIRDYTWDELQKLDAGSWFITSDPFGTIAAGEMSANDLDLMRGQRIPSLKEALAFSRKHNLPVNVEIKNQAGAADDLSIVGDVVDIVHELNVQDLVLISSFNHDYLAEMKARYPEIPLAVLVENKHPEDIVAYLQRFGCTCYHPDYQMIDVALVSRLMEHGIRVAPYTVNDMDRAVSLASGGCFGIITDYPLSLRQRLSR</sequence>
<evidence type="ECO:0000259" key="1">
    <source>
        <dbReference type="PROSITE" id="PS51704"/>
    </source>
</evidence>
<evidence type="ECO:0000313" key="3">
    <source>
        <dbReference type="Proteomes" id="UP000219215"/>
    </source>
</evidence>